<organism evidence="2 3">
    <name type="scientific">Acetobacterium wieringae</name>
    <dbReference type="NCBI Taxonomy" id="52694"/>
    <lineage>
        <taxon>Bacteria</taxon>
        <taxon>Bacillati</taxon>
        <taxon>Bacillota</taxon>
        <taxon>Clostridia</taxon>
        <taxon>Eubacteriales</taxon>
        <taxon>Eubacteriaceae</taxon>
        <taxon>Acetobacterium</taxon>
    </lineage>
</organism>
<accession>A0A1F2PMI6</accession>
<dbReference type="EMBL" id="LKEU01000013">
    <property type="protein sequence ID" value="OFV72054.1"/>
    <property type="molecule type" value="Genomic_DNA"/>
</dbReference>
<reference evidence="2 3" key="1">
    <citation type="submission" date="2015-09" db="EMBL/GenBank/DDBJ databases">
        <title>Genome sequence of Acetobacterium wieringae DSM 1911.</title>
        <authorList>
            <person name="Poehlein A."/>
            <person name="Bengelsdorf F.R."/>
            <person name="Schiel-Bengelsdorf B."/>
            <person name="Duerre P."/>
            <person name="Daniel R."/>
        </authorList>
    </citation>
    <scope>NUCLEOTIDE SEQUENCE [LARGE SCALE GENOMIC DNA]</scope>
    <source>
        <strain evidence="2 3">DSM 1911</strain>
    </source>
</reference>
<evidence type="ECO:0000313" key="2">
    <source>
        <dbReference type="EMBL" id="OFV72054.1"/>
    </source>
</evidence>
<evidence type="ECO:0000313" key="3">
    <source>
        <dbReference type="Proteomes" id="UP000176244"/>
    </source>
</evidence>
<dbReference type="Proteomes" id="UP000176244">
    <property type="component" value="Unassembled WGS sequence"/>
</dbReference>
<feature type="region of interest" description="Disordered" evidence="1">
    <location>
        <begin position="123"/>
        <end position="150"/>
    </location>
</feature>
<dbReference type="RefSeq" id="WP_070369890.1">
    <property type="nucleotide sequence ID" value="NZ_JAYFRG010000035.1"/>
</dbReference>
<gene>
    <name evidence="2" type="ORF">ACWI_05280</name>
</gene>
<name>A0A1F2PMI6_9FIRM</name>
<protein>
    <submittedName>
        <fullName evidence="2">Uncharacterized protein</fullName>
    </submittedName>
</protein>
<proteinExistence type="predicted"/>
<dbReference type="SUPFAM" id="SSF88659">
    <property type="entry name" value="Sigma3 and sigma4 domains of RNA polymerase sigma factors"/>
    <property type="match status" value="1"/>
</dbReference>
<dbReference type="STRING" id="52694.ACWI_05280"/>
<evidence type="ECO:0000256" key="1">
    <source>
        <dbReference type="SAM" id="MobiDB-lite"/>
    </source>
</evidence>
<dbReference type="InterPro" id="IPR013324">
    <property type="entry name" value="RNA_pol_sigma_r3/r4-like"/>
</dbReference>
<dbReference type="OrthoDB" id="3242975at2"/>
<comment type="caution">
    <text evidence="2">The sequence shown here is derived from an EMBL/GenBank/DDBJ whole genome shotgun (WGS) entry which is preliminary data.</text>
</comment>
<feature type="compositionally biased region" description="Basic and acidic residues" evidence="1">
    <location>
        <begin position="129"/>
        <end position="144"/>
    </location>
</feature>
<dbReference type="AlphaFoldDB" id="A0A1F2PMI6"/>
<sequence>MSIKTIKAEITELKARIWRHRQYLAHTQKQLAAIYRATPARAHRSRTQLRTLRAAIDRDSRRLEGLNQALITAIDSQQSPQIKELLTRRYINDQPFAEIAAAMGYDLRWVYRLHARGLAAPSQSRHLKPSADHATLKANREGRYTDGSNY</sequence>